<evidence type="ECO:0000313" key="1">
    <source>
        <dbReference type="EMBL" id="JAD72349.1"/>
    </source>
</evidence>
<protein>
    <submittedName>
        <fullName evidence="1">Uncharacterized protein</fullName>
    </submittedName>
</protein>
<name>A0A0A9C7R9_ARUDO</name>
<dbReference type="AlphaFoldDB" id="A0A0A9C7R9"/>
<reference evidence="1" key="1">
    <citation type="submission" date="2014-09" db="EMBL/GenBank/DDBJ databases">
        <authorList>
            <person name="Magalhaes I.L.F."/>
            <person name="Oliveira U."/>
            <person name="Santos F.R."/>
            <person name="Vidigal T.H.D.A."/>
            <person name="Brescovit A.D."/>
            <person name="Santos A.J."/>
        </authorList>
    </citation>
    <scope>NUCLEOTIDE SEQUENCE</scope>
    <source>
        <tissue evidence="1">Shoot tissue taken approximately 20 cm above the soil surface</tissue>
    </source>
</reference>
<organism evidence="1">
    <name type="scientific">Arundo donax</name>
    <name type="common">Giant reed</name>
    <name type="synonym">Donax arundinaceus</name>
    <dbReference type="NCBI Taxonomy" id="35708"/>
    <lineage>
        <taxon>Eukaryota</taxon>
        <taxon>Viridiplantae</taxon>
        <taxon>Streptophyta</taxon>
        <taxon>Embryophyta</taxon>
        <taxon>Tracheophyta</taxon>
        <taxon>Spermatophyta</taxon>
        <taxon>Magnoliopsida</taxon>
        <taxon>Liliopsida</taxon>
        <taxon>Poales</taxon>
        <taxon>Poaceae</taxon>
        <taxon>PACMAD clade</taxon>
        <taxon>Arundinoideae</taxon>
        <taxon>Arundineae</taxon>
        <taxon>Arundo</taxon>
    </lineage>
</organism>
<proteinExistence type="predicted"/>
<dbReference type="EMBL" id="GBRH01225546">
    <property type="protein sequence ID" value="JAD72349.1"/>
    <property type="molecule type" value="Transcribed_RNA"/>
</dbReference>
<reference evidence="1" key="2">
    <citation type="journal article" date="2015" name="Data Brief">
        <title>Shoot transcriptome of the giant reed, Arundo donax.</title>
        <authorList>
            <person name="Barrero R.A."/>
            <person name="Guerrero F.D."/>
            <person name="Moolhuijzen P."/>
            <person name="Goolsby J.A."/>
            <person name="Tidwell J."/>
            <person name="Bellgard S.E."/>
            <person name="Bellgard M.I."/>
        </authorList>
    </citation>
    <scope>NUCLEOTIDE SEQUENCE</scope>
    <source>
        <tissue evidence="1">Shoot tissue taken approximately 20 cm above the soil surface</tissue>
    </source>
</reference>
<sequence>MCLEPYILFSTFNSILKLLCSCCHIFHRCSGKSITTPHLGRILEFDPNNAIALSYSLLIT</sequence>
<accession>A0A0A9C7R9</accession>